<protein>
    <submittedName>
        <fullName evidence="2">Multidrug resistance secretion protein</fullName>
    </submittedName>
</protein>
<reference evidence="2" key="1">
    <citation type="submission" date="2009-10" db="EMBL/GenBank/DDBJ databases">
        <title>Diversity of trophic interactions inside an arsenic-rich microbial ecosystem.</title>
        <authorList>
            <person name="Bertin P.N."/>
            <person name="Heinrich-Salmeron A."/>
            <person name="Pelletier E."/>
            <person name="Goulhen-Chollet F."/>
            <person name="Arsene-Ploetze F."/>
            <person name="Gallien S."/>
            <person name="Calteau A."/>
            <person name="Vallenet D."/>
            <person name="Casiot C."/>
            <person name="Chane-Woon-Ming B."/>
            <person name="Giloteaux L."/>
            <person name="Barakat M."/>
            <person name="Bonnefoy V."/>
            <person name="Bruneel O."/>
            <person name="Chandler M."/>
            <person name="Cleiss J."/>
            <person name="Duran R."/>
            <person name="Elbaz-Poulichet F."/>
            <person name="Fonknechten N."/>
            <person name="Lauga B."/>
            <person name="Mornico D."/>
            <person name="Ortet P."/>
            <person name="Schaeffer C."/>
            <person name="Siguier P."/>
            <person name="Alexander Thil Smith A."/>
            <person name="Van Dorsselaer A."/>
            <person name="Weissenbach J."/>
            <person name="Medigue C."/>
            <person name="Le Paslier D."/>
        </authorList>
    </citation>
    <scope>NUCLEOTIDE SEQUENCE</scope>
</reference>
<evidence type="ECO:0000256" key="1">
    <source>
        <dbReference type="SAM" id="MobiDB-lite"/>
    </source>
</evidence>
<feature type="region of interest" description="Disordered" evidence="1">
    <location>
        <begin position="26"/>
        <end position="46"/>
    </location>
</feature>
<accession>E6QDA5</accession>
<sequence>MRRAWRVTSQVRVLWLGIRRAEGKEKGKGVVARRGLEEAQSEAAGR</sequence>
<name>E6QDA5_9ZZZZ</name>
<comment type="caution">
    <text evidence="2">The sequence shown here is derived from an EMBL/GenBank/DDBJ whole genome shotgun (WGS) entry which is preliminary data.</text>
</comment>
<organism evidence="2">
    <name type="scientific">mine drainage metagenome</name>
    <dbReference type="NCBI Taxonomy" id="410659"/>
    <lineage>
        <taxon>unclassified sequences</taxon>
        <taxon>metagenomes</taxon>
        <taxon>ecological metagenomes</taxon>
    </lineage>
</organism>
<dbReference type="EMBL" id="CABP01000103">
    <property type="protein sequence ID" value="CBI05182.1"/>
    <property type="molecule type" value="Genomic_DNA"/>
</dbReference>
<gene>
    <name evidence="2" type="ORF">CARN5_1301</name>
</gene>
<dbReference type="AlphaFoldDB" id="E6QDA5"/>
<proteinExistence type="predicted"/>
<evidence type="ECO:0000313" key="2">
    <source>
        <dbReference type="EMBL" id="CBI05182.1"/>
    </source>
</evidence>